<accession>A0A409W6F2</accession>
<sequence length="334" mass="37111">MPTIAQANALPVHILQSDIKAMLDCSMFGNLLLGMYTMIYAWTVYLCISKGKPSKNTTVIVALSLLYLFCLADSGLHWWQLDLFFVTDDATRASIYVSVSSPPGISHLMDNVFTFCTVVIADALMIWRCYYVWNRRILVIFVPVLLFVIETGIFLASIIYISVLKAKPNGKQGLKINDIESAGYFLSAFTSLLATALIAWRIHTISQESGRSRRRFSNIIEIVVQSALLYSLALLIQGIAFTIPFTSLETRDFALVRYAKIILTYVSGIAPTVMVARVCLEADTTYDITVSAPPLSDMQFKHPKTIQTQASDTRVQNFSDAGSADSLKGLEKNI</sequence>
<feature type="transmembrane region" description="Helical" evidence="1">
    <location>
        <begin position="112"/>
        <end position="130"/>
    </location>
</feature>
<feature type="transmembrane region" description="Helical" evidence="1">
    <location>
        <begin position="182"/>
        <end position="202"/>
    </location>
</feature>
<dbReference type="Proteomes" id="UP000284706">
    <property type="component" value="Unassembled WGS sequence"/>
</dbReference>
<keyword evidence="1" id="KW-1133">Transmembrane helix</keyword>
<feature type="transmembrane region" description="Helical" evidence="1">
    <location>
        <begin position="258"/>
        <end position="280"/>
    </location>
</feature>
<evidence type="ECO:0008006" key="4">
    <source>
        <dbReference type="Google" id="ProtNLM"/>
    </source>
</evidence>
<dbReference type="InParanoid" id="A0A409W6F2"/>
<dbReference type="STRING" id="231916.A0A409W6F2"/>
<organism evidence="2 3">
    <name type="scientific">Gymnopilus dilepis</name>
    <dbReference type="NCBI Taxonomy" id="231916"/>
    <lineage>
        <taxon>Eukaryota</taxon>
        <taxon>Fungi</taxon>
        <taxon>Dikarya</taxon>
        <taxon>Basidiomycota</taxon>
        <taxon>Agaricomycotina</taxon>
        <taxon>Agaricomycetes</taxon>
        <taxon>Agaricomycetidae</taxon>
        <taxon>Agaricales</taxon>
        <taxon>Agaricineae</taxon>
        <taxon>Hymenogastraceae</taxon>
        <taxon>Gymnopilus</taxon>
    </lineage>
</organism>
<comment type="caution">
    <text evidence="2">The sequence shown here is derived from an EMBL/GenBank/DDBJ whole genome shotgun (WGS) entry which is preliminary data.</text>
</comment>
<feature type="transmembrane region" description="Helical" evidence="1">
    <location>
        <begin position="222"/>
        <end position="246"/>
    </location>
</feature>
<keyword evidence="3" id="KW-1185">Reference proteome</keyword>
<dbReference type="EMBL" id="NHYE01005365">
    <property type="protein sequence ID" value="PPQ74086.1"/>
    <property type="molecule type" value="Genomic_DNA"/>
</dbReference>
<feature type="transmembrane region" description="Helical" evidence="1">
    <location>
        <begin position="27"/>
        <end position="48"/>
    </location>
</feature>
<evidence type="ECO:0000313" key="3">
    <source>
        <dbReference type="Proteomes" id="UP000284706"/>
    </source>
</evidence>
<reference evidence="2 3" key="1">
    <citation type="journal article" date="2018" name="Evol. Lett.">
        <title>Horizontal gene cluster transfer increased hallucinogenic mushroom diversity.</title>
        <authorList>
            <person name="Reynolds H.T."/>
            <person name="Vijayakumar V."/>
            <person name="Gluck-Thaler E."/>
            <person name="Korotkin H.B."/>
            <person name="Matheny P.B."/>
            <person name="Slot J.C."/>
        </authorList>
    </citation>
    <scope>NUCLEOTIDE SEQUENCE [LARGE SCALE GENOMIC DNA]</scope>
    <source>
        <strain evidence="2 3">SRW20</strain>
    </source>
</reference>
<protein>
    <recommendedName>
        <fullName evidence="4">G-protein coupled receptors family 1 profile domain-containing protein</fullName>
    </recommendedName>
</protein>
<keyword evidence="1" id="KW-0472">Membrane</keyword>
<gene>
    <name evidence="2" type="ORF">CVT26_006488</name>
</gene>
<name>A0A409W6F2_9AGAR</name>
<evidence type="ECO:0000313" key="2">
    <source>
        <dbReference type="EMBL" id="PPQ74086.1"/>
    </source>
</evidence>
<evidence type="ECO:0000256" key="1">
    <source>
        <dbReference type="SAM" id="Phobius"/>
    </source>
</evidence>
<dbReference type="AlphaFoldDB" id="A0A409W6F2"/>
<feature type="transmembrane region" description="Helical" evidence="1">
    <location>
        <begin position="60"/>
        <end position="79"/>
    </location>
</feature>
<feature type="transmembrane region" description="Helical" evidence="1">
    <location>
        <begin position="137"/>
        <end position="162"/>
    </location>
</feature>
<dbReference type="OrthoDB" id="3265004at2759"/>
<proteinExistence type="predicted"/>
<keyword evidence="1" id="KW-0812">Transmembrane</keyword>